<keyword evidence="2" id="KW-0862">Zinc</keyword>
<dbReference type="AlphaFoldDB" id="A0A8H3E3W1"/>
<dbReference type="CDD" id="cd12148">
    <property type="entry name" value="fungal_TF_MHR"/>
    <property type="match status" value="1"/>
</dbReference>
<evidence type="ECO:0000256" key="1">
    <source>
        <dbReference type="ARBA" id="ARBA00022723"/>
    </source>
</evidence>
<protein>
    <recommendedName>
        <fullName evidence="9">Transcription factor domain-containing protein</fullName>
    </recommendedName>
</protein>
<dbReference type="EMBL" id="CAJNJQ010003404">
    <property type="protein sequence ID" value="CAE7198079.1"/>
    <property type="molecule type" value="Genomic_DNA"/>
</dbReference>
<keyword evidence="3" id="KW-0805">Transcription regulation</keyword>
<evidence type="ECO:0000256" key="5">
    <source>
        <dbReference type="ARBA" id="ARBA00023163"/>
    </source>
</evidence>
<evidence type="ECO:0000256" key="6">
    <source>
        <dbReference type="ARBA" id="ARBA00023242"/>
    </source>
</evidence>
<organism evidence="7 8">
    <name type="scientific">Rhizoctonia solani</name>
    <dbReference type="NCBI Taxonomy" id="456999"/>
    <lineage>
        <taxon>Eukaryota</taxon>
        <taxon>Fungi</taxon>
        <taxon>Dikarya</taxon>
        <taxon>Basidiomycota</taxon>
        <taxon>Agaricomycotina</taxon>
        <taxon>Agaricomycetes</taxon>
        <taxon>Cantharellales</taxon>
        <taxon>Ceratobasidiaceae</taxon>
        <taxon>Rhizoctonia</taxon>
    </lineage>
</organism>
<keyword evidence="1" id="KW-0479">Metal-binding</keyword>
<dbReference type="GO" id="GO:0046872">
    <property type="term" value="F:metal ion binding"/>
    <property type="evidence" value="ECO:0007669"/>
    <property type="project" value="UniProtKB-KW"/>
</dbReference>
<gene>
    <name evidence="7" type="ORF">RDB_LOCUS135494</name>
</gene>
<evidence type="ECO:0008006" key="9">
    <source>
        <dbReference type="Google" id="ProtNLM"/>
    </source>
</evidence>
<accession>A0A8H3E3W1</accession>
<evidence type="ECO:0000313" key="8">
    <source>
        <dbReference type="Proteomes" id="UP000663827"/>
    </source>
</evidence>
<dbReference type="Proteomes" id="UP000663827">
    <property type="component" value="Unassembled WGS sequence"/>
</dbReference>
<dbReference type="PANTHER" id="PTHR31313">
    <property type="entry name" value="TY1 ENHANCER ACTIVATOR"/>
    <property type="match status" value="1"/>
</dbReference>
<name>A0A8H3E3W1_9AGAM</name>
<keyword evidence="6" id="KW-0539">Nucleus</keyword>
<sequence>MALEIYKPTELPAPRVPISCPIAMEPDSRPPLTESVIDLLTHGDYFKYSTRSFIQMCKLMMIATRMIDHPLNDQQTTLNIHLQLETWFNHLPESVLIRQRSALTFPPVLALHITYWWLILHSHLSLAEKINLSTSEPVRDLSIKMCARATEKLVQLFISFDKQFGLRYFPRNLIKAIYACGSALVVERDSAPVASRKKRAMANEGIGVCINALKTVGDVWPVGIRMNEELEALAAVDPE</sequence>
<dbReference type="GO" id="GO:0003677">
    <property type="term" value="F:DNA binding"/>
    <property type="evidence" value="ECO:0007669"/>
    <property type="project" value="UniProtKB-KW"/>
</dbReference>
<evidence type="ECO:0000256" key="4">
    <source>
        <dbReference type="ARBA" id="ARBA00023125"/>
    </source>
</evidence>
<evidence type="ECO:0000256" key="2">
    <source>
        <dbReference type="ARBA" id="ARBA00022833"/>
    </source>
</evidence>
<evidence type="ECO:0000313" key="7">
    <source>
        <dbReference type="EMBL" id="CAE7198079.1"/>
    </source>
</evidence>
<evidence type="ECO:0000256" key="3">
    <source>
        <dbReference type="ARBA" id="ARBA00023015"/>
    </source>
</evidence>
<reference evidence="7" key="1">
    <citation type="submission" date="2021-01" db="EMBL/GenBank/DDBJ databases">
        <authorList>
            <person name="Kaushik A."/>
        </authorList>
    </citation>
    <scope>NUCLEOTIDE SEQUENCE</scope>
    <source>
        <strain evidence="7">AG5</strain>
    </source>
</reference>
<keyword evidence="5" id="KW-0804">Transcription</keyword>
<keyword evidence="4" id="KW-0238">DNA-binding</keyword>
<dbReference type="InterPro" id="IPR051615">
    <property type="entry name" value="Transcr_Regulatory_Elem"/>
</dbReference>
<proteinExistence type="predicted"/>
<comment type="caution">
    <text evidence="7">The sequence shown here is derived from an EMBL/GenBank/DDBJ whole genome shotgun (WGS) entry which is preliminary data.</text>
</comment>
<dbReference type="PANTHER" id="PTHR31313:SF81">
    <property type="entry name" value="TY1 ENHANCER ACTIVATOR"/>
    <property type="match status" value="1"/>
</dbReference>